<feature type="non-terminal residue" evidence="3">
    <location>
        <position position="1"/>
    </location>
</feature>
<dbReference type="EMBL" id="BLLF01002076">
    <property type="protein sequence ID" value="GFH22600.1"/>
    <property type="molecule type" value="Genomic_DNA"/>
</dbReference>
<feature type="compositionally biased region" description="Polar residues" evidence="1">
    <location>
        <begin position="720"/>
        <end position="730"/>
    </location>
</feature>
<comment type="caution">
    <text evidence="3">The sequence shown here is derived from an EMBL/GenBank/DDBJ whole genome shotgun (WGS) entry which is preliminary data.</text>
</comment>
<dbReference type="PANTHER" id="PTHR43081">
    <property type="entry name" value="ADENYLATE CYCLASE, TERMINAL-DIFFERENTIATION SPECIFIC-RELATED"/>
    <property type="match status" value="1"/>
</dbReference>
<dbReference type="Gene3D" id="3.30.70.1230">
    <property type="entry name" value="Nucleotide cyclase"/>
    <property type="match status" value="1"/>
</dbReference>
<feature type="non-terminal residue" evidence="3">
    <location>
        <position position="761"/>
    </location>
</feature>
<keyword evidence="2" id="KW-0812">Transmembrane</keyword>
<reference evidence="3 4" key="1">
    <citation type="submission" date="2020-02" db="EMBL/GenBank/DDBJ databases">
        <title>Draft genome sequence of Haematococcus lacustris strain NIES-144.</title>
        <authorList>
            <person name="Morimoto D."/>
            <person name="Nakagawa S."/>
            <person name="Yoshida T."/>
            <person name="Sawayama S."/>
        </authorList>
    </citation>
    <scope>NUCLEOTIDE SEQUENCE [LARGE SCALE GENOMIC DNA]</scope>
    <source>
        <strain evidence="3 4">NIES-144</strain>
    </source>
</reference>
<feature type="region of interest" description="Disordered" evidence="1">
    <location>
        <begin position="532"/>
        <end position="553"/>
    </location>
</feature>
<evidence type="ECO:0000256" key="2">
    <source>
        <dbReference type="SAM" id="Phobius"/>
    </source>
</evidence>
<sequence length="761" mass="80694">MAMHDMQARVVTAMACTTRLPLLSCVRGSGHNMASISARVVTRWASLIIPLLLQLASASDVPVNSSISSSDNCFAANAAFVSAVLQRQAVVSQGSCADSGLQTFLQNKTNALLATCFPNATASLRPLRALVTTGFEQAWDTLAQQYAAATGIQVQVQGLPPESLSSAIRQGVETEGNRTDDSASGYDAVVFLSNMIGDLGSAGALVDLAPYISNDTNQVVAWVDLPPFYTKLGCLYKQQVVGIPVLHGSFLMYVNWPLLASVYNISRPVLGEAGRLSFYPDTWQELAAVMRQVNTTASDPVTGKSRHALCMPLGADSAYLFIAVLASIMQTGGTSQGWLYDPLTLEPLTNNTAMLKALEIMWELSPFLRGFDASSTIDMSQCAIALAPSSLFKSLHPLYHNAQFMGQLTMSPLPASTEVLDRSTMQLVPCTAQLCNSQRATKLGGQLVNLAPTYYLATTGYLGISSRVPLKLRTAVYNLIAYIGSPSAMKVPRSSGSPADFAAAMTSMTSGLRAVRDSLGAAAFREQLWGTTGFVPPTQPPPPTPPSPSPPLAGGPALSTPLLATVIAVPVGLCLAVMVLLVVIITHLRRNAKLQRSLLGHVLPPAAGDKATLVITDVQGSSKLWEALPSGVMEASMQVHDEGVRKLALDSSGYEWATEGDSFLLCFFTPQAAVAFATQLQDVLLQCSRWPAQLVAAGSCAQPLYLAPEWTASNGMDTASTNSTRHSNTYGAVPPVLTTPELLPPTSRGPQSRLSQAGKVE</sequence>
<dbReference type="Pfam" id="PF13416">
    <property type="entry name" value="SBP_bac_8"/>
    <property type="match status" value="1"/>
</dbReference>
<accession>A0A699ZN61</accession>
<gene>
    <name evidence="3" type="ORF">HaLaN_20090</name>
</gene>
<evidence type="ECO:0008006" key="5">
    <source>
        <dbReference type="Google" id="ProtNLM"/>
    </source>
</evidence>
<evidence type="ECO:0000256" key="1">
    <source>
        <dbReference type="SAM" id="MobiDB-lite"/>
    </source>
</evidence>
<dbReference type="AlphaFoldDB" id="A0A699ZN61"/>
<proteinExistence type="predicted"/>
<keyword evidence="2" id="KW-1133">Transmembrane helix</keyword>
<keyword evidence="4" id="KW-1185">Reference proteome</keyword>
<dbReference type="Proteomes" id="UP000485058">
    <property type="component" value="Unassembled WGS sequence"/>
</dbReference>
<protein>
    <recommendedName>
        <fullName evidence="5">Guanylate cyclase domain-containing protein</fullName>
    </recommendedName>
</protein>
<keyword evidence="2" id="KW-0472">Membrane</keyword>
<dbReference type="InterPro" id="IPR006059">
    <property type="entry name" value="SBP"/>
</dbReference>
<dbReference type="InterPro" id="IPR029787">
    <property type="entry name" value="Nucleotide_cyclase"/>
</dbReference>
<feature type="transmembrane region" description="Helical" evidence="2">
    <location>
        <begin position="562"/>
        <end position="588"/>
    </location>
</feature>
<feature type="region of interest" description="Disordered" evidence="1">
    <location>
        <begin position="720"/>
        <end position="761"/>
    </location>
</feature>
<dbReference type="SUPFAM" id="SSF53850">
    <property type="entry name" value="Periplasmic binding protein-like II"/>
    <property type="match status" value="1"/>
</dbReference>
<feature type="compositionally biased region" description="Pro residues" evidence="1">
    <location>
        <begin position="537"/>
        <end position="553"/>
    </location>
</feature>
<evidence type="ECO:0000313" key="4">
    <source>
        <dbReference type="Proteomes" id="UP000485058"/>
    </source>
</evidence>
<dbReference type="PANTHER" id="PTHR43081:SF1">
    <property type="entry name" value="ADENYLATE CYCLASE, TERMINAL-DIFFERENTIATION SPECIFIC"/>
    <property type="match status" value="1"/>
</dbReference>
<name>A0A699ZN61_HAELA</name>
<organism evidence="3 4">
    <name type="scientific">Haematococcus lacustris</name>
    <name type="common">Green alga</name>
    <name type="synonym">Haematococcus pluvialis</name>
    <dbReference type="NCBI Taxonomy" id="44745"/>
    <lineage>
        <taxon>Eukaryota</taxon>
        <taxon>Viridiplantae</taxon>
        <taxon>Chlorophyta</taxon>
        <taxon>core chlorophytes</taxon>
        <taxon>Chlorophyceae</taxon>
        <taxon>CS clade</taxon>
        <taxon>Chlamydomonadales</taxon>
        <taxon>Haematococcaceae</taxon>
        <taxon>Haematococcus</taxon>
    </lineage>
</organism>
<feature type="compositionally biased region" description="Low complexity" evidence="1">
    <location>
        <begin position="733"/>
        <end position="746"/>
    </location>
</feature>
<dbReference type="InterPro" id="IPR050697">
    <property type="entry name" value="Adenylyl/Guanylyl_Cyclase_3/4"/>
</dbReference>
<dbReference type="SUPFAM" id="SSF55073">
    <property type="entry name" value="Nucleotide cyclase"/>
    <property type="match status" value="1"/>
</dbReference>
<evidence type="ECO:0000313" key="3">
    <source>
        <dbReference type="EMBL" id="GFH22600.1"/>
    </source>
</evidence>
<dbReference type="Gene3D" id="3.40.190.10">
    <property type="entry name" value="Periplasmic binding protein-like II"/>
    <property type="match status" value="1"/>
</dbReference>